<protein>
    <recommendedName>
        <fullName evidence="1">Exonuclease domain-containing protein</fullName>
    </recommendedName>
</protein>
<feature type="domain" description="Exonuclease" evidence="1">
    <location>
        <begin position="76"/>
        <end position="219"/>
    </location>
</feature>
<dbReference type="SUPFAM" id="SSF53098">
    <property type="entry name" value="Ribonuclease H-like"/>
    <property type="match status" value="1"/>
</dbReference>
<dbReference type="InterPro" id="IPR012337">
    <property type="entry name" value="RNaseH-like_sf"/>
</dbReference>
<evidence type="ECO:0000259" key="1">
    <source>
        <dbReference type="Pfam" id="PF00929"/>
    </source>
</evidence>
<organism evidence="2 3">
    <name type="scientific">Mytilus coruscus</name>
    <name type="common">Sea mussel</name>
    <dbReference type="NCBI Taxonomy" id="42192"/>
    <lineage>
        <taxon>Eukaryota</taxon>
        <taxon>Metazoa</taxon>
        <taxon>Spiralia</taxon>
        <taxon>Lophotrochozoa</taxon>
        <taxon>Mollusca</taxon>
        <taxon>Bivalvia</taxon>
        <taxon>Autobranchia</taxon>
        <taxon>Pteriomorphia</taxon>
        <taxon>Mytilida</taxon>
        <taxon>Mytiloidea</taxon>
        <taxon>Mytilidae</taxon>
        <taxon>Mytilinae</taxon>
        <taxon>Mytilus</taxon>
    </lineage>
</organism>
<dbReference type="GO" id="GO:0003676">
    <property type="term" value="F:nucleic acid binding"/>
    <property type="evidence" value="ECO:0007669"/>
    <property type="project" value="InterPro"/>
</dbReference>
<accession>A0A6J8CW47</accession>
<reference evidence="2 3" key="1">
    <citation type="submission" date="2020-06" db="EMBL/GenBank/DDBJ databases">
        <authorList>
            <person name="Li R."/>
            <person name="Bekaert M."/>
        </authorList>
    </citation>
    <scope>NUCLEOTIDE SEQUENCE [LARGE SCALE GENOMIC DNA]</scope>
    <source>
        <strain evidence="3">wild</strain>
    </source>
</reference>
<evidence type="ECO:0000313" key="3">
    <source>
        <dbReference type="Proteomes" id="UP000507470"/>
    </source>
</evidence>
<keyword evidence="3" id="KW-1185">Reference proteome</keyword>
<dbReference type="InterPro" id="IPR013520">
    <property type="entry name" value="Ribonucl_H"/>
</dbReference>
<dbReference type="Pfam" id="PF00929">
    <property type="entry name" value="RNase_T"/>
    <property type="match status" value="1"/>
</dbReference>
<evidence type="ECO:0000313" key="2">
    <source>
        <dbReference type="EMBL" id="CAC5399214.1"/>
    </source>
</evidence>
<dbReference type="Proteomes" id="UP000507470">
    <property type="component" value="Unassembled WGS sequence"/>
</dbReference>
<dbReference type="Gene3D" id="3.30.420.10">
    <property type="entry name" value="Ribonuclease H-like superfamily/Ribonuclease H"/>
    <property type="match status" value="1"/>
</dbReference>
<dbReference type="AlphaFoldDB" id="A0A6J8CW47"/>
<name>A0A6J8CW47_MYTCO</name>
<dbReference type="InterPro" id="IPR036397">
    <property type="entry name" value="RNaseH_sf"/>
</dbReference>
<dbReference type="OrthoDB" id="10250935at2759"/>
<sequence length="257" mass="30119">MTPLLVDILLKKNNHIRCQHSELLVSNLVKFIVKHISHWIFIHISHYLCLQCNFFQLYFLCIDVQKESLTQIAAQYEDQTFSVYIKPRGPIGSWALENTHLNYDNKSLTLYYKGEKVTSKKPHDALEDFVEFLKSFSRPIILAAHFCHQFDAQILYKQLVDHQLWEDFSSIVNGFADTCLMFQKLKPSLKYHKLDALASKCLPAETYSLHNAVDDTRILNSLVEKQGKEDMLRNDFFHACLQTKQYFPKGRAILRFR</sequence>
<dbReference type="EMBL" id="CACVKT020005973">
    <property type="protein sequence ID" value="CAC5399214.1"/>
    <property type="molecule type" value="Genomic_DNA"/>
</dbReference>
<gene>
    <name evidence="2" type="ORF">MCOR_33497</name>
</gene>
<proteinExistence type="predicted"/>